<dbReference type="GeneID" id="36133675"/>
<dbReference type="Proteomes" id="UP000007934">
    <property type="component" value="Chromosome"/>
</dbReference>
<evidence type="ECO:0000256" key="1">
    <source>
        <dbReference type="ARBA" id="ARBA00022679"/>
    </source>
</evidence>
<reference evidence="3 4" key="1">
    <citation type="journal article" date="2011" name="Genome Biol. Evol.">
        <title>Comparative whole genome sequence analysis of the carcinogenic bacterial model pathogen Helicobacter felis.</title>
        <authorList>
            <person name="Arnold I.C."/>
            <person name="Zigova Z."/>
            <person name="Holden M."/>
            <person name="Lawley T.D."/>
            <person name="Rad R."/>
            <person name="Dougan G."/>
            <person name="Falkow S."/>
            <person name="Bentley S.D."/>
            <person name="Muller A."/>
        </authorList>
    </citation>
    <scope>NUCLEOTIDE SEQUENCE [LARGE SCALE GENOMIC DNA]</scope>
    <source>
        <strain evidence="4">ATCC 49179 / CCUG 28539 / NCTC 12436 / CS1</strain>
    </source>
</reference>
<dbReference type="GO" id="GO:0016757">
    <property type="term" value="F:glycosyltransferase activity"/>
    <property type="evidence" value="ECO:0007669"/>
    <property type="project" value="InterPro"/>
</dbReference>
<dbReference type="Pfam" id="PF00534">
    <property type="entry name" value="Glycos_transf_1"/>
    <property type="match status" value="1"/>
</dbReference>
<gene>
    <name evidence="3" type="ordered locus">Hfelis_05840</name>
</gene>
<dbReference type="PANTHER" id="PTHR46401:SF2">
    <property type="entry name" value="GLYCOSYLTRANSFERASE WBBK-RELATED"/>
    <property type="match status" value="1"/>
</dbReference>
<dbReference type="GO" id="GO:0009103">
    <property type="term" value="P:lipopolysaccharide biosynthetic process"/>
    <property type="evidence" value="ECO:0007669"/>
    <property type="project" value="TreeGrafter"/>
</dbReference>
<name>E7AAE6_HELFC</name>
<protein>
    <submittedName>
        <fullName evidence="3">Glycosyl transferase group 1</fullName>
    </submittedName>
</protein>
<accession>E7AAE6</accession>
<dbReference type="KEGG" id="hfe:HFELIS_05840"/>
<dbReference type="CDD" id="cd03809">
    <property type="entry name" value="GT4_MtfB-like"/>
    <property type="match status" value="1"/>
</dbReference>
<feature type="domain" description="Glycosyl transferase family 1" evidence="2">
    <location>
        <begin position="207"/>
        <end position="356"/>
    </location>
</feature>
<dbReference type="Gene3D" id="3.40.50.2000">
    <property type="entry name" value="Glycogen Phosphorylase B"/>
    <property type="match status" value="1"/>
</dbReference>
<dbReference type="InterPro" id="IPR001296">
    <property type="entry name" value="Glyco_trans_1"/>
</dbReference>
<evidence type="ECO:0000313" key="4">
    <source>
        <dbReference type="Proteomes" id="UP000007934"/>
    </source>
</evidence>
<dbReference type="STRING" id="936155.HFELIS_05840"/>
<dbReference type="RefSeq" id="WP_013469037.1">
    <property type="nucleotide sequence ID" value="NC_014810.2"/>
</dbReference>
<dbReference type="eggNOG" id="COG0438">
    <property type="taxonomic scope" value="Bacteria"/>
</dbReference>
<dbReference type="HOGENOM" id="CLU_009583_27_5_7"/>
<sequence>MSVISGELTGLGVYALTFARTLEEHFKNTDVNLTFYANGCFYTDLNAWLNTSLVPQTPTAPNHHRPLLDFAKAVLGMKLYLSLKYNLLHFIEKQKSKKHDQKKFDLYIEPSYLGTTLNAQKTLGCIHDLPLCDEQAWFVNQELKMCWKHLVLPKMATYTEVICFSQCVKKEILKTFGFSQEAVHPIYHGLREYRDTHLEAMPSNLGEFILVVGAKAKRRNVRGLIDAFKLLPQELQNRFKIVLTGAPNNLDTEDEQYFKQDFIINLGYVSDALLQTLYAHAHLLWWGSFAEGFGLPMVEAMRASCVVLASDVSCMSEILGDASFYCNPYNVTDIAKSLKSALTDEALRQKCIQKGLERSKFFDFKKSMQKHLEIVERMLGE</sequence>
<evidence type="ECO:0000259" key="2">
    <source>
        <dbReference type="Pfam" id="PF00534"/>
    </source>
</evidence>
<evidence type="ECO:0000313" key="3">
    <source>
        <dbReference type="EMBL" id="CBY82668.1"/>
    </source>
</evidence>
<dbReference type="AlphaFoldDB" id="E7AAE6"/>
<proteinExistence type="predicted"/>
<dbReference type="PANTHER" id="PTHR46401">
    <property type="entry name" value="GLYCOSYLTRANSFERASE WBBK-RELATED"/>
    <property type="match status" value="1"/>
</dbReference>
<organism evidence="3 4">
    <name type="scientific">Helicobacter felis (strain ATCC 49179 / CCUG 28539 / NCTC 12436 / CS1)</name>
    <dbReference type="NCBI Taxonomy" id="936155"/>
    <lineage>
        <taxon>Bacteria</taxon>
        <taxon>Pseudomonadati</taxon>
        <taxon>Campylobacterota</taxon>
        <taxon>Epsilonproteobacteria</taxon>
        <taxon>Campylobacterales</taxon>
        <taxon>Helicobacteraceae</taxon>
        <taxon>Helicobacter</taxon>
    </lineage>
</organism>
<dbReference type="SUPFAM" id="SSF53756">
    <property type="entry name" value="UDP-Glycosyltransferase/glycogen phosphorylase"/>
    <property type="match status" value="1"/>
</dbReference>
<keyword evidence="4" id="KW-1185">Reference proteome</keyword>
<keyword evidence="1 3" id="KW-0808">Transferase</keyword>
<dbReference type="EMBL" id="FQ670179">
    <property type="protein sequence ID" value="CBY82668.1"/>
    <property type="molecule type" value="Genomic_DNA"/>
</dbReference>